<evidence type="ECO:0000313" key="1">
    <source>
        <dbReference type="EMBL" id="CAA9222389.1"/>
    </source>
</evidence>
<protein>
    <recommendedName>
        <fullName evidence="2">DUF885 domain-containing protein</fullName>
    </recommendedName>
</protein>
<dbReference type="AlphaFoldDB" id="A0A6J4HG94"/>
<gene>
    <name evidence="1" type="ORF">AVDCRST_MAG77-747</name>
</gene>
<organism evidence="1">
    <name type="scientific">uncultured Chloroflexota bacterium</name>
    <dbReference type="NCBI Taxonomy" id="166587"/>
    <lineage>
        <taxon>Bacteria</taxon>
        <taxon>Bacillati</taxon>
        <taxon>Chloroflexota</taxon>
        <taxon>environmental samples</taxon>
    </lineage>
</organism>
<evidence type="ECO:0008006" key="2">
    <source>
        <dbReference type="Google" id="ProtNLM"/>
    </source>
</evidence>
<proteinExistence type="predicted"/>
<reference evidence="1" key="1">
    <citation type="submission" date="2020-02" db="EMBL/GenBank/DDBJ databases">
        <authorList>
            <person name="Meier V. D."/>
        </authorList>
    </citation>
    <scope>NUCLEOTIDE SEQUENCE</scope>
    <source>
        <strain evidence="1">AVDCRST_MAG77</strain>
    </source>
</reference>
<accession>A0A6J4HG94</accession>
<name>A0A6J4HG94_9CHLR</name>
<sequence>MSRATLWRVNDLATAYVKLVLAMGLHDADYVDAYHGPQEWRADVERERPALHEVHQRATALAAELDRAEPPLTCTETAGEDINRLRHTYLTRQLAALIARAEQLQGRRFTFDEESRALYDAVSPHQSEEELAARVSSLEQDVPAIPGSAGASSSAAVSLQERLAAYRRRFIIPPDRLDAVFAAAIDECQRRTAVHVTLPPGESFTVEQVTGKSWSGYNWYQGDFASLIQVNVDLPIFLSRALDLAAHEGYPGHHVYNVLLERHLVRERGWPELTVYALFSPQSLIAEGTANFGVDVVMPPAERLAFERETLYPHAGLDATEAERYHRIEEQVAGLTYAGNEVARRYLDGALSAEDAAGWLARYTLTEPERARQRVRFIDQYRSYVINYNLGKDLVRRHVEARGGTPDQPGKRWEVFIELLTTPRVPSTLTAPAVPT</sequence>
<dbReference type="EMBL" id="CADCTC010000035">
    <property type="protein sequence ID" value="CAA9222389.1"/>
    <property type="molecule type" value="Genomic_DNA"/>
</dbReference>